<dbReference type="EMBL" id="PZQS01000009">
    <property type="protein sequence ID" value="PVD24849.1"/>
    <property type="molecule type" value="Genomic_DNA"/>
</dbReference>
<dbReference type="CDD" id="cd23659">
    <property type="entry name" value="USP_At3g01520-like"/>
    <property type="match status" value="1"/>
</dbReference>
<gene>
    <name evidence="2" type="ORF">C0Q70_15335</name>
</gene>
<dbReference type="Pfam" id="PF00582">
    <property type="entry name" value="Usp"/>
    <property type="match status" value="1"/>
</dbReference>
<dbReference type="PRINTS" id="PR01438">
    <property type="entry name" value="UNVRSLSTRESS"/>
</dbReference>
<evidence type="ECO:0000313" key="2">
    <source>
        <dbReference type="EMBL" id="PVD24849.1"/>
    </source>
</evidence>
<dbReference type="PANTHER" id="PTHR46989:SF3">
    <property type="entry name" value="USPA DOMAIN-CONTAINING PROTEIN"/>
    <property type="match status" value="1"/>
</dbReference>
<feature type="domain" description="UspA" evidence="1">
    <location>
        <begin position="25"/>
        <end position="94"/>
    </location>
</feature>
<dbReference type="AlphaFoldDB" id="A0A2T7NUJ3"/>
<evidence type="ECO:0000259" key="1">
    <source>
        <dbReference type="Pfam" id="PF00582"/>
    </source>
</evidence>
<dbReference type="SUPFAM" id="SSF52402">
    <property type="entry name" value="Adenine nucleotide alpha hydrolases-like"/>
    <property type="match status" value="1"/>
</dbReference>
<evidence type="ECO:0000313" key="3">
    <source>
        <dbReference type="Proteomes" id="UP000245119"/>
    </source>
</evidence>
<sequence>MTRRRWQDGCTRTRGETKALLKPYGDKLASAGVRFKPSIAMSDNPGHCIVSTAQEENAHLIVMGSRGRGLLRRTLLGSCSDYVTMHSDIPVVLCPRVMVDNTKSSDCRKNMSRN</sequence>
<dbReference type="STRING" id="400727.A0A2T7NUJ3"/>
<dbReference type="PANTHER" id="PTHR46989">
    <property type="entry name" value="USP DOMAIN-CONTAINING PROTEIN"/>
    <property type="match status" value="1"/>
</dbReference>
<organism evidence="2 3">
    <name type="scientific">Pomacea canaliculata</name>
    <name type="common">Golden apple snail</name>
    <dbReference type="NCBI Taxonomy" id="400727"/>
    <lineage>
        <taxon>Eukaryota</taxon>
        <taxon>Metazoa</taxon>
        <taxon>Spiralia</taxon>
        <taxon>Lophotrochozoa</taxon>
        <taxon>Mollusca</taxon>
        <taxon>Gastropoda</taxon>
        <taxon>Caenogastropoda</taxon>
        <taxon>Architaenioglossa</taxon>
        <taxon>Ampullarioidea</taxon>
        <taxon>Ampullariidae</taxon>
        <taxon>Pomacea</taxon>
    </lineage>
</organism>
<dbReference type="Proteomes" id="UP000245119">
    <property type="component" value="Linkage Group LG9"/>
</dbReference>
<name>A0A2T7NUJ3_POMCA</name>
<protein>
    <recommendedName>
        <fullName evidence="1">UspA domain-containing protein</fullName>
    </recommendedName>
</protein>
<comment type="caution">
    <text evidence="2">The sequence shown here is derived from an EMBL/GenBank/DDBJ whole genome shotgun (WGS) entry which is preliminary data.</text>
</comment>
<dbReference type="InterPro" id="IPR006016">
    <property type="entry name" value="UspA"/>
</dbReference>
<accession>A0A2T7NUJ3</accession>
<dbReference type="InterPro" id="IPR014729">
    <property type="entry name" value="Rossmann-like_a/b/a_fold"/>
</dbReference>
<dbReference type="Gene3D" id="3.40.50.620">
    <property type="entry name" value="HUPs"/>
    <property type="match status" value="1"/>
</dbReference>
<dbReference type="InterPro" id="IPR006015">
    <property type="entry name" value="Universal_stress_UspA"/>
</dbReference>
<proteinExistence type="predicted"/>
<keyword evidence="3" id="KW-1185">Reference proteome</keyword>
<reference evidence="2 3" key="1">
    <citation type="submission" date="2018-04" db="EMBL/GenBank/DDBJ databases">
        <title>The genome of golden apple snail Pomacea canaliculata provides insight into stress tolerance and invasive adaptation.</title>
        <authorList>
            <person name="Liu C."/>
            <person name="Liu B."/>
            <person name="Ren Y."/>
            <person name="Zhang Y."/>
            <person name="Wang H."/>
            <person name="Li S."/>
            <person name="Jiang F."/>
            <person name="Yin L."/>
            <person name="Zhang G."/>
            <person name="Qian W."/>
            <person name="Fan W."/>
        </authorList>
    </citation>
    <scope>NUCLEOTIDE SEQUENCE [LARGE SCALE GENOMIC DNA]</scope>
    <source>
        <strain evidence="2">SZHN2017</strain>
        <tissue evidence="2">Muscle</tissue>
    </source>
</reference>